<dbReference type="PANTHER" id="PTHR31157">
    <property type="entry name" value="SCP DOMAIN-CONTAINING PROTEIN"/>
    <property type="match status" value="1"/>
</dbReference>
<comment type="caution">
    <text evidence="2">The sequence shown here is derived from an EMBL/GenBank/DDBJ whole genome shotgun (WGS) entry which is preliminary data.</text>
</comment>
<dbReference type="SUPFAM" id="SSF55797">
    <property type="entry name" value="PR-1-like"/>
    <property type="match status" value="1"/>
</dbReference>
<name>A0A178M3K6_MYCIR</name>
<dbReference type="Proteomes" id="UP000078396">
    <property type="component" value="Unassembled WGS sequence"/>
</dbReference>
<protein>
    <submittedName>
        <fullName evidence="2">Secretion protein</fullName>
    </submittedName>
</protein>
<dbReference type="CDD" id="cd05379">
    <property type="entry name" value="CAP_bacterial"/>
    <property type="match status" value="1"/>
</dbReference>
<dbReference type="EMBL" id="LWCS01000001">
    <property type="protein sequence ID" value="OAN42465.1"/>
    <property type="molecule type" value="Genomic_DNA"/>
</dbReference>
<dbReference type="InterPro" id="IPR035940">
    <property type="entry name" value="CAP_sf"/>
</dbReference>
<dbReference type="AlphaFoldDB" id="A0A178M3K6"/>
<dbReference type="Pfam" id="PF00188">
    <property type="entry name" value="CAP"/>
    <property type="match status" value="1"/>
</dbReference>
<sequence length="156" mass="15763">MKTKFVGAFAIGAVVVTTLGTTADFSAQADVAAGLYVGVNQLRQSCGTVRQDARLTAAAQRHANDMLTNSNFSHVGSDGSSPSARMAAAGFSQATSTGEIVFWATGSSATADAALAFWMNSPGHRSIILNCAFAAAGFATASNGAMMTAVGDFASP</sequence>
<accession>A0A178M3K6</accession>
<reference evidence="2 3" key="1">
    <citation type="submission" date="2016-04" db="EMBL/GenBank/DDBJ databases">
        <title>Draft Genome Sequences of Staphylococcus capitis Strain H36, S. capitis Strain H65, S. cohnii Strain H62, S. hominis Strain H69, Mycobacterium iranicum Strain H39, Plantibacter sp. Strain H53, Pseudomonas oryzihabitans Strain H72, and Microbacterium sp. Strain H83, isolated from residential settings.</title>
        <authorList>
            <person name="Lymperopoulou D."/>
            <person name="Adams R.I."/>
            <person name="Lindow S."/>
            <person name="Coil D.A."/>
            <person name="Jospin G."/>
            <person name="Eisen J.A."/>
        </authorList>
    </citation>
    <scope>NUCLEOTIDE SEQUENCE [LARGE SCALE GENOMIC DNA]</scope>
    <source>
        <strain evidence="2 3">H39</strain>
    </source>
</reference>
<dbReference type="PANTHER" id="PTHR31157:SF1">
    <property type="entry name" value="SCP DOMAIN-CONTAINING PROTEIN"/>
    <property type="match status" value="1"/>
</dbReference>
<dbReference type="STRING" id="912594.AWC12_15945"/>
<dbReference type="Gene3D" id="3.40.33.10">
    <property type="entry name" value="CAP"/>
    <property type="match status" value="1"/>
</dbReference>
<dbReference type="RefSeq" id="WP_064279796.1">
    <property type="nucleotide sequence ID" value="NZ_LWCS01000001.1"/>
</dbReference>
<dbReference type="InterPro" id="IPR014044">
    <property type="entry name" value="CAP_dom"/>
</dbReference>
<evidence type="ECO:0000313" key="2">
    <source>
        <dbReference type="EMBL" id="OAN42465.1"/>
    </source>
</evidence>
<gene>
    <name evidence="2" type="ORF">A4X20_01915</name>
</gene>
<organism evidence="2 3">
    <name type="scientific">Mycolicibacterium iranicum</name>
    <name type="common">Mycobacterium iranicum</name>
    <dbReference type="NCBI Taxonomy" id="912594"/>
    <lineage>
        <taxon>Bacteria</taxon>
        <taxon>Bacillati</taxon>
        <taxon>Actinomycetota</taxon>
        <taxon>Actinomycetes</taxon>
        <taxon>Mycobacteriales</taxon>
        <taxon>Mycobacteriaceae</taxon>
        <taxon>Mycolicibacterium</taxon>
    </lineage>
</organism>
<feature type="domain" description="SCP" evidence="1">
    <location>
        <begin position="39"/>
        <end position="145"/>
    </location>
</feature>
<dbReference type="eggNOG" id="COG2340">
    <property type="taxonomic scope" value="Bacteria"/>
</dbReference>
<evidence type="ECO:0000313" key="3">
    <source>
        <dbReference type="Proteomes" id="UP000078396"/>
    </source>
</evidence>
<proteinExistence type="predicted"/>
<evidence type="ECO:0000259" key="1">
    <source>
        <dbReference type="Pfam" id="PF00188"/>
    </source>
</evidence>
<dbReference type="OrthoDB" id="68195at2"/>